<evidence type="ECO:0000259" key="1">
    <source>
        <dbReference type="Pfam" id="PF03184"/>
    </source>
</evidence>
<keyword evidence="3" id="KW-1185">Reference proteome</keyword>
<dbReference type="OMA" id="RVPLCER"/>
<dbReference type="InParanoid" id="H3H0V4"/>
<evidence type="ECO:0000313" key="2">
    <source>
        <dbReference type="EnsemblProtists" id="Phyra83813"/>
    </source>
</evidence>
<dbReference type="AlphaFoldDB" id="H3H0V4"/>
<reference evidence="3" key="1">
    <citation type="journal article" date="2006" name="Science">
        <title>Phytophthora genome sequences uncover evolutionary origins and mechanisms of pathogenesis.</title>
        <authorList>
            <person name="Tyler B.M."/>
            <person name="Tripathy S."/>
            <person name="Zhang X."/>
            <person name="Dehal P."/>
            <person name="Jiang R.H."/>
            <person name="Aerts A."/>
            <person name="Arredondo F.D."/>
            <person name="Baxter L."/>
            <person name="Bensasson D."/>
            <person name="Beynon J.L."/>
            <person name="Chapman J."/>
            <person name="Damasceno C.M."/>
            <person name="Dorrance A.E."/>
            <person name="Dou D."/>
            <person name="Dickerman A.W."/>
            <person name="Dubchak I.L."/>
            <person name="Garbelotto M."/>
            <person name="Gijzen M."/>
            <person name="Gordon S.G."/>
            <person name="Govers F."/>
            <person name="Grunwald N.J."/>
            <person name="Huang W."/>
            <person name="Ivors K.L."/>
            <person name="Jones R.W."/>
            <person name="Kamoun S."/>
            <person name="Krampis K."/>
            <person name="Lamour K.H."/>
            <person name="Lee M.K."/>
            <person name="McDonald W.H."/>
            <person name="Medina M."/>
            <person name="Meijer H.J."/>
            <person name="Nordberg E.K."/>
            <person name="Maclean D.J."/>
            <person name="Ospina-Giraldo M.D."/>
            <person name="Morris P.F."/>
            <person name="Phuntumart V."/>
            <person name="Putnam N.H."/>
            <person name="Rash S."/>
            <person name="Rose J.K."/>
            <person name="Sakihama Y."/>
            <person name="Salamov A.A."/>
            <person name="Savidor A."/>
            <person name="Scheuring C.F."/>
            <person name="Smith B.M."/>
            <person name="Sobral B.W."/>
            <person name="Terry A."/>
            <person name="Torto-Alalibo T.A."/>
            <person name="Win J."/>
            <person name="Xu Z."/>
            <person name="Zhang H."/>
            <person name="Grigoriev I.V."/>
            <person name="Rokhsar D.S."/>
            <person name="Boore J.L."/>
        </authorList>
    </citation>
    <scope>NUCLEOTIDE SEQUENCE [LARGE SCALE GENOMIC DNA]</scope>
    <source>
        <strain evidence="3">Pr102</strain>
    </source>
</reference>
<proteinExistence type="predicted"/>
<accession>H3H0V4</accession>
<dbReference type="EnsemblProtists" id="Phyra83813">
    <property type="protein sequence ID" value="Phyra83813"/>
    <property type="gene ID" value="Phyra83813"/>
</dbReference>
<protein>
    <recommendedName>
        <fullName evidence="1">DDE-1 domain-containing protein</fullName>
    </recommendedName>
</protein>
<dbReference type="EMBL" id="DS566094">
    <property type="status" value="NOT_ANNOTATED_CDS"/>
    <property type="molecule type" value="Genomic_DNA"/>
</dbReference>
<reference evidence="2" key="2">
    <citation type="submission" date="2015-06" db="UniProtKB">
        <authorList>
            <consortium name="EnsemblProtists"/>
        </authorList>
    </citation>
    <scope>IDENTIFICATION</scope>
    <source>
        <strain evidence="2">Pr102</strain>
    </source>
</reference>
<dbReference type="Pfam" id="PF03184">
    <property type="entry name" value="DDE_1"/>
    <property type="match status" value="1"/>
</dbReference>
<dbReference type="GO" id="GO:0003676">
    <property type="term" value="F:nucleic acid binding"/>
    <property type="evidence" value="ECO:0007669"/>
    <property type="project" value="InterPro"/>
</dbReference>
<evidence type="ECO:0000313" key="3">
    <source>
        <dbReference type="Proteomes" id="UP000005238"/>
    </source>
</evidence>
<dbReference type="InterPro" id="IPR004875">
    <property type="entry name" value="DDE_SF_endonuclease_dom"/>
</dbReference>
<dbReference type="Proteomes" id="UP000005238">
    <property type="component" value="Unassembled WGS sequence"/>
</dbReference>
<organism evidence="2 3">
    <name type="scientific">Phytophthora ramorum</name>
    <name type="common">Sudden oak death agent</name>
    <dbReference type="NCBI Taxonomy" id="164328"/>
    <lineage>
        <taxon>Eukaryota</taxon>
        <taxon>Sar</taxon>
        <taxon>Stramenopiles</taxon>
        <taxon>Oomycota</taxon>
        <taxon>Peronosporomycetes</taxon>
        <taxon>Peronosporales</taxon>
        <taxon>Peronosporaceae</taxon>
        <taxon>Phytophthora</taxon>
    </lineage>
</organism>
<feature type="domain" description="DDE-1" evidence="1">
    <location>
        <begin position="65"/>
        <end position="173"/>
    </location>
</feature>
<name>H3H0V4_PHYRM</name>
<dbReference type="HOGENOM" id="CLU_1513490_0_0_1"/>
<dbReference type="VEuPathDB" id="FungiDB:KRP22_6315"/>
<sequence>MLCPEDAATARLRAWGVADEDNLCSNLEAVETAAYYDDTPTRIISERGAKKGVKIKGRPGPLAIYVDNLKCHVSTEAQDAFATWGTEVVPLPKNTTSVLQPLDVGVMGPFNQKLRAITLSYELSAVRESNRVPLCERLLKLQRLPAPEKRKRLVERVVAAWNAVSESSIKKVWSKAGL</sequence>